<evidence type="ECO:0000313" key="2">
    <source>
        <dbReference type="EMBL" id="CAG8696572.1"/>
    </source>
</evidence>
<evidence type="ECO:0000256" key="1">
    <source>
        <dbReference type="SAM" id="MobiDB-lite"/>
    </source>
</evidence>
<accession>A0A9N9EY40</accession>
<evidence type="ECO:0000313" key="3">
    <source>
        <dbReference type="Proteomes" id="UP000789570"/>
    </source>
</evidence>
<comment type="caution">
    <text evidence="2">The sequence shown here is derived from an EMBL/GenBank/DDBJ whole genome shotgun (WGS) entry which is preliminary data.</text>
</comment>
<dbReference type="AlphaFoldDB" id="A0A9N9EY40"/>
<protein>
    <submittedName>
        <fullName evidence="2">4369_t:CDS:1</fullName>
    </submittedName>
</protein>
<feature type="region of interest" description="Disordered" evidence="1">
    <location>
        <begin position="21"/>
        <end position="47"/>
    </location>
</feature>
<feature type="compositionally biased region" description="Low complexity" evidence="1">
    <location>
        <begin position="36"/>
        <end position="47"/>
    </location>
</feature>
<feature type="non-terminal residue" evidence="2">
    <location>
        <position position="1"/>
    </location>
</feature>
<gene>
    <name evidence="2" type="ORF">FCALED_LOCUS13254</name>
</gene>
<name>A0A9N9EY40_9GLOM</name>
<reference evidence="2" key="1">
    <citation type="submission" date="2021-06" db="EMBL/GenBank/DDBJ databases">
        <authorList>
            <person name="Kallberg Y."/>
            <person name="Tangrot J."/>
            <person name="Rosling A."/>
        </authorList>
    </citation>
    <scope>NUCLEOTIDE SEQUENCE</scope>
    <source>
        <strain evidence="2">UK204</strain>
    </source>
</reference>
<dbReference type="Proteomes" id="UP000789570">
    <property type="component" value="Unassembled WGS sequence"/>
</dbReference>
<proteinExistence type="predicted"/>
<organism evidence="2 3">
    <name type="scientific">Funneliformis caledonium</name>
    <dbReference type="NCBI Taxonomy" id="1117310"/>
    <lineage>
        <taxon>Eukaryota</taxon>
        <taxon>Fungi</taxon>
        <taxon>Fungi incertae sedis</taxon>
        <taxon>Mucoromycota</taxon>
        <taxon>Glomeromycotina</taxon>
        <taxon>Glomeromycetes</taxon>
        <taxon>Glomerales</taxon>
        <taxon>Glomeraceae</taxon>
        <taxon>Funneliformis</taxon>
    </lineage>
</organism>
<keyword evidence="3" id="KW-1185">Reference proteome</keyword>
<dbReference type="EMBL" id="CAJVPQ010007433">
    <property type="protein sequence ID" value="CAG8696572.1"/>
    <property type="molecule type" value="Genomic_DNA"/>
</dbReference>
<sequence>LSKPMSPNFIPSDIDEVSFPSQITSNDYNSEESLDLDSILSSVSTDA</sequence>